<dbReference type="RefSeq" id="WP_058383147.1">
    <property type="nucleotide sequence ID" value="NZ_CP013659.2"/>
</dbReference>
<feature type="transmembrane region" description="Helical" evidence="1">
    <location>
        <begin position="77"/>
        <end position="108"/>
    </location>
</feature>
<dbReference type="STRING" id="200991.AUC31_15100"/>
<keyword evidence="1" id="KW-0472">Membrane</keyword>
<feature type="transmembrane region" description="Helical" evidence="1">
    <location>
        <begin position="114"/>
        <end position="132"/>
    </location>
</feature>
<keyword evidence="1" id="KW-0812">Transmembrane</keyword>
<dbReference type="InterPro" id="IPR009936">
    <property type="entry name" value="DUF1468"/>
</dbReference>
<gene>
    <name evidence="3" type="ORF">AUC31_15100</name>
</gene>
<evidence type="ECO:0000256" key="1">
    <source>
        <dbReference type="SAM" id="Phobius"/>
    </source>
</evidence>
<organism evidence="3 4">
    <name type="scientific">Planococcus rifietoensis</name>
    <dbReference type="NCBI Taxonomy" id="200991"/>
    <lineage>
        <taxon>Bacteria</taxon>
        <taxon>Bacillati</taxon>
        <taxon>Bacillota</taxon>
        <taxon>Bacilli</taxon>
        <taxon>Bacillales</taxon>
        <taxon>Caryophanaceae</taxon>
        <taxon>Planococcus</taxon>
    </lineage>
</organism>
<sequence length="147" mass="16630">MKNANSISGLLVIIIAGFFYALTFDFPDSSNQAIGAEFMPRVYCIFLFVLGAMLIFQGAREKVEPTREEDTFKYSAITMLLVLVYLIIIPFIGFYISTFLLILSLLLFSKVKNWIILISIPIGTNLFILIFFQNFLNVSIPMGSLFS</sequence>
<keyword evidence="1" id="KW-1133">Transmembrane helix</keyword>
<accession>A0A0U2YUE2</accession>
<dbReference type="Pfam" id="PF07331">
    <property type="entry name" value="TctB"/>
    <property type="match status" value="1"/>
</dbReference>
<feature type="domain" description="DUF1468" evidence="2">
    <location>
        <begin position="7"/>
        <end position="141"/>
    </location>
</feature>
<dbReference type="Proteomes" id="UP000067683">
    <property type="component" value="Chromosome"/>
</dbReference>
<keyword evidence="4" id="KW-1185">Reference proteome</keyword>
<reference evidence="3" key="1">
    <citation type="submission" date="2016-01" db="EMBL/GenBank/DDBJ databases">
        <title>Complete genome of Planococcus rifietoensis type strain M8.</title>
        <authorList>
            <person name="See-Too W.S."/>
        </authorList>
    </citation>
    <scope>NUCLEOTIDE SEQUENCE [LARGE SCALE GENOMIC DNA]</scope>
    <source>
        <strain evidence="3">M8</strain>
    </source>
</reference>
<feature type="transmembrane region" description="Helical" evidence="1">
    <location>
        <begin position="7"/>
        <end position="26"/>
    </location>
</feature>
<proteinExistence type="predicted"/>
<evidence type="ECO:0000313" key="3">
    <source>
        <dbReference type="EMBL" id="ALS76445.1"/>
    </source>
</evidence>
<dbReference type="EMBL" id="CP013659">
    <property type="protein sequence ID" value="ALS76445.1"/>
    <property type="molecule type" value="Genomic_DNA"/>
</dbReference>
<protein>
    <recommendedName>
        <fullName evidence="2">DUF1468 domain-containing protein</fullName>
    </recommendedName>
</protein>
<evidence type="ECO:0000259" key="2">
    <source>
        <dbReference type="Pfam" id="PF07331"/>
    </source>
</evidence>
<name>A0A0U2YUE2_9BACL</name>
<feature type="transmembrane region" description="Helical" evidence="1">
    <location>
        <begin position="38"/>
        <end position="56"/>
    </location>
</feature>
<dbReference type="AlphaFoldDB" id="A0A0U2YUE2"/>
<evidence type="ECO:0000313" key="4">
    <source>
        <dbReference type="Proteomes" id="UP000067683"/>
    </source>
</evidence>
<dbReference type="KEGG" id="prt:AUC31_15100"/>